<dbReference type="AlphaFoldDB" id="A0A2I0IQR7"/>
<dbReference type="Proteomes" id="UP000233551">
    <property type="component" value="Unassembled WGS sequence"/>
</dbReference>
<feature type="compositionally biased region" description="Polar residues" evidence="1">
    <location>
        <begin position="215"/>
        <end position="234"/>
    </location>
</feature>
<comment type="caution">
    <text evidence="2">The sequence shown here is derived from an EMBL/GenBank/DDBJ whole genome shotgun (WGS) entry which is preliminary data.</text>
</comment>
<protein>
    <submittedName>
        <fullName evidence="2">Uncharacterized protein</fullName>
    </submittedName>
</protein>
<organism evidence="2 3">
    <name type="scientific">Punica granatum</name>
    <name type="common">Pomegranate</name>
    <dbReference type="NCBI Taxonomy" id="22663"/>
    <lineage>
        <taxon>Eukaryota</taxon>
        <taxon>Viridiplantae</taxon>
        <taxon>Streptophyta</taxon>
        <taxon>Embryophyta</taxon>
        <taxon>Tracheophyta</taxon>
        <taxon>Spermatophyta</taxon>
        <taxon>Magnoliopsida</taxon>
        <taxon>eudicotyledons</taxon>
        <taxon>Gunneridae</taxon>
        <taxon>Pentapetalae</taxon>
        <taxon>rosids</taxon>
        <taxon>malvids</taxon>
        <taxon>Myrtales</taxon>
        <taxon>Lythraceae</taxon>
        <taxon>Punica</taxon>
    </lineage>
</organism>
<keyword evidence="3" id="KW-1185">Reference proteome</keyword>
<proteinExistence type="predicted"/>
<evidence type="ECO:0000313" key="3">
    <source>
        <dbReference type="Proteomes" id="UP000233551"/>
    </source>
</evidence>
<dbReference type="EMBL" id="PGOL01002633">
    <property type="protein sequence ID" value="PKI46352.1"/>
    <property type="molecule type" value="Genomic_DNA"/>
</dbReference>
<reference evidence="2 3" key="1">
    <citation type="submission" date="2017-11" db="EMBL/GenBank/DDBJ databases">
        <title>De-novo sequencing of pomegranate (Punica granatum L.) genome.</title>
        <authorList>
            <person name="Akparov Z."/>
            <person name="Amiraslanov A."/>
            <person name="Hajiyeva S."/>
            <person name="Abbasov M."/>
            <person name="Kaur K."/>
            <person name="Hamwieh A."/>
            <person name="Solovyev V."/>
            <person name="Salamov A."/>
            <person name="Braich B."/>
            <person name="Kosarev P."/>
            <person name="Mahmoud A."/>
            <person name="Hajiyev E."/>
            <person name="Babayeva S."/>
            <person name="Izzatullayeva V."/>
            <person name="Mammadov A."/>
            <person name="Mammadov A."/>
            <person name="Sharifova S."/>
            <person name="Ojaghi J."/>
            <person name="Eynullazada K."/>
            <person name="Bayramov B."/>
            <person name="Abdulazimova A."/>
            <person name="Shahmuradov I."/>
        </authorList>
    </citation>
    <scope>NUCLEOTIDE SEQUENCE [LARGE SCALE GENOMIC DNA]</scope>
    <source>
        <strain evidence="3">cv. AG2017</strain>
        <tissue evidence="2">Leaf</tissue>
    </source>
</reference>
<evidence type="ECO:0000313" key="2">
    <source>
        <dbReference type="EMBL" id="PKI46352.1"/>
    </source>
</evidence>
<feature type="region of interest" description="Disordered" evidence="1">
    <location>
        <begin position="210"/>
        <end position="234"/>
    </location>
</feature>
<sequence>MPLGRGIMFDCFRRVLVDPLAASQMNQIPAYSNSSSSQTSFQLAVRRLISSNSIPQSLTLSFHTLFLSLVSLLPAIRSKIFSLPLSHSLWASHKCKVPFSQLVQLLPRSSPFIMSSMHLSRQATVQGRRFAPLSGPGLDMPPQAPRSGLAETHTASPTRCRRVFELSSCFPAASSCEIKDSRDRATIEVFMSPMPSRSFRPPKLEPDGTRYIPGTKNSGPSGAVQYPSTRFRTI</sequence>
<evidence type="ECO:0000256" key="1">
    <source>
        <dbReference type="SAM" id="MobiDB-lite"/>
    </source>
</evidence>
<accession>A0A2I0IQR7</accession>
<feature type="region of interest" description="Disordered" evidence="1">
    <location>
        <begin position="134"/>
        <end position="154"/>
    </location>
</feature>
<gene>
    <name evidence="2" type="ORF">CRG98_033247</name>
</gene>
<name>A0A2I0IQR7_PUNGR</name>